<evidence type="ECO:0000313" key="2">
    <source>
        <dbReference type="Proteomes" id="UP000008805"/>
    </source>
</evidence>
<dbReference type="KEGG" id="gpa:GPA_34950"/>
<gene>
    <name evidence="1" type="ORF">GPA_34950</name>
</gene>
<evidence type="ECO:0000313" key="1">
    <source>
        <dbReference type="EMBL" id="CBL05200.1"/>
    </source>
</evidence>
<name>D6EBV3_9ACTN</name>
<dbReference type="AlphaFoldDB" id="D6EBV3"/>
<sequence length="19" mass="2191">MHTPLMHLAENSVVVHDME</sequence>
<reference evidence="1 2" key="1">
    <citation type="submission" date="2010-03" db="EMBL/GenBank/DDBJ databases">
        <title>The genome sequence of Gordonibacter pamelaeae 7-10-1-bT.</title>
        <authorList>
            <consortium name="metaHIT consortium -- http://www.metahit.eu/"/>
            <person name="Pajon A."/>
            <person name="Turner K."/>
            <person name="Parkhill J."/>
            <person name="Timmis K."/>
            <person name="Oxley A."/>
            <person name="Wurdemann D."/>
        </authorList>
    </citation>
    <scope>NUCLEOTIDE SEQUENCE [LARGE SCALE GENOMIC DNA]</scope>
    <source>
        <strain evidence="2">7-10-1-b</strain>
    </source>
</reference>
<dbReference type="Proteomes" id="UP000008805">
    <property type="component" value="Chromosome"/>
</dbReference>
<organism evidence="1 2">
    <name type="scientific">Gordonibacter pamelaeae 7-10-1-b</name>
    <dbReference type="NCBI Taxonomy" id="657308"/>
    <lineage>
        <taxon>Bacteria</taxon>
        <taxon>Bacillati</taxon>
        <taxon>Actinomycetota</taxon>
        <taxon>Coriobacteriia</taxon>
        <taxon>Eggerthellales</taxon>
        <taxon>Eggerthellaceae</taxon>
        <taxon>Gordonibacter</taxon>
    </lineage>
</organism>
<proteinExistence type="predicted"/>
<keyword evidence="2" id="KW-1185">Reference proteome</keyword>
<dbReference type="EMBL" id="FP929047">
    <property type="protein sequence ID" value="CBL05200.1"/>
    <property type="molecule type" value="Genomic_DNA"/>
</dbReference>
<reference evidence="1 2" key="2">
    <citation type="submission" date="2010-03" db="EMBL/GenBank/DDBJ databases">
        <authorList>
            <person name="Pajon A."/>
        </authorList>
    </citation>
    <scope>NUCLEOTIDE SEQUENCE [LARGE SCALE GENOMIC DNA]</scope>
    <source>
        <strain evidence="2">7-10-1-b</strain>
    </source>
</reference>
<accession>D6EBV3</accession>
<protein>
    <submittedName>
        <fullName evidence="1">Uncharacterized protein</fullName>
    </submittedName>
</protein>
<dbReference type="HOGENOM" id="CLU_3429808_0_0_11"/>